<dbReference type="Proteomes" id="UP000186758">
    <property type="component" value="Unassembled WGS sequence"/>
</dbReference>
<evidence type="ECO:0000259" key="1">
    <source>
        <dbReference type="Pfam" id="PF07859"/>
    </source>
</evidence>
<sequence length="167" mass="18462">MNTHHIIDPALRTIVLPMPFHPVMAALGNAVLGSLFSWTRDISGVKLRILPGPPFDIHVFEPQQGAKDSILYFQGGAFYCRPSPYHRKPAGLYALETGCRVYLPDYRAGPYPGPYLDSMTAWKRVTTDGVIPRGFAGDSAGAKACISSQPRAGTCLFCIQPERRWLR</sequence>
<dbReference type="EMBL" id="MPJZ01000050">
    <property type="protein sequence ID" value="OLU45456.1"/>
    <property type="molecule type" value="Genomic_DNA"/>
</dbReference>
<evidence type="ECO:0000313" key="2">
    <source>
        <dbReference type="EMBL" id="OLU45456.1"/>
    </source>
</evidence>
<proteinExistence type="predicted"/>
<dbReference type="RefSeq" id="WP_075885197.1">
    <property type="nucleotide sequence ID" value="NZ_MPJZ01000050.1"/>
</dbReference>
<dbReference type="Pfam" id="PF07859">
    <property type="entry name" value="Abhydrolase_3"/>
    <property type="match status" value="1"/>
</dbReference>
<comment type="caution">
    <text evidence="2">The sequence shown here is derived from an EMBL/GenBank/DDBJ whole genome shotgun (WGS) entry which is preliminary data.</text>
</comment>
<dbReference type="SUPFAM" id="SSF53474">
    <property type="entry name" value="alpha/beta-Hydrolases"/>
    <property type="match status" value="1"/>
</dbReference>
<organism evidence="2 3">
    <name type="scientific">Faecalibaculum rodentium</name>
    <dbReference type="NCBI Taxonomy" id="1702221"/>
    <lineage>
        <taxon>Bacteria</taxon>
        <taxon>Bacillati</taxon>
        <taxon>Bacillota</taxon>
        <taxon>Erysipelotrichia</taxon>
        <taxon>Erysipelotrichales</taxon>
        <taxon>Erysipelotrichaceae</taxon>
        <taxon>Faecalibaculum</taxon>
    </lineage>
</organism>
<dbReference type="Gene3D" id="3.40.50.1820">
    <property type="entry name" value="alpha/beta hydrolase"/>
    <property type="match status" value="1"/>
</dbReference>
<dbReference type="AlphaFoldDB" id="A0A1Q9YKX7"/>
<gene>
    <name evidence="2" type="ORF">BO223_05010</name>
</gene>
<dbReference type="InterPro" id="IPR013094">
    <property type="entry name" value="AB_hydrolase_3"/>
</dbReference>
<name>A0A1Q9YKX7_9FIRM</name>
<accession>A0A1Q9YKX7</accession>
<evidence type="ECO:0000313" key="3">
    <source>
        <dbReference type="Proteomes" id="UP000186758"/>
    </source>
</evidence>
<dbReference type="GO" id="GO:0016787">
    <property type="term" value="F:hydrolase activity"/>
    <property type="evidence" value="ECO:0007669"/>
    <property type="project" value="InterPro"/>
</dbReference>
<protein>
    <recommendedName>
        <fullName evidence="1">Alpha/beta hydrolase fold-3 domain-containing protein</fullName>
    </recommendedName>
</protein>
<dbReference type="InterPro" id="IPR029058">
    <property type="entry name" value="AB_hydrolase_fold"/>
</dbReference>
<feature type="domain" description="Alpha/beta hydrolase fold-3" evidence="1">
    <location>
        <begin position="70"/>
        <end position="143"/>
    </location>
</feature>
<reference evidence="2 3" key="1">
    <citation type="submission" date="2016-11" db="EMBL/GenBank/DDBJ databases">
        <title>Description of two novel members of the family Erysipelotrichaceae: Ileibacterium lipovorans gen. nov., sp. nov. and Dubosiella newyorkensis, gen. nov., sp. nov.</title>
        <authorList>
            <person name="Cox L.M."/>
            <person name="Sohn J."/>
            <person name="Tyrrell K.L."/>
            <person name="Citron D.M."/>
            <person name="Lawson P.A."/>
            <person name="Patel N.B."/>
            <person name="Iizumi T."/>
            <person name="Perez-Perez G.I."/>
            <person name="Goldstein E.J."/>
            <person name="Blaser M.J."/>
        </authorList>
    </citation>
    <scope>NUCLEOTIDE SEQUENCE [LARGE SCALE GENOMIC DNA]</scope>
    <source>
        <strain evidence="2 3">NYU-BL-K8</strain>
    </source>
</reference>